<name>A0ABZ0HKY6_TRISK</name>
<feature type="transmembrane region" description="Helical" evidence="1">
    <location>
        <begin position="119"/>
        <end position="139"/>
    </location>
</feature>
<proteinExistence type="predicted"/>
<keyword evidence="1" id="KW-0472">Membrane</keyword>
<evidence type="ECO:0000256" key="1">
    <source>
        <dbReference type="SAM" id="Phobius"/>
    </source>
</evidence>
<dbReference type="RefSeq" id="WP_317386168.1">
    <property type="nucleotide sequence ID" value="NZ_CP136704.1"/>
</dbReference>
<feature type="transmembrane region" description="Helical" evidence="1">
    <location>
        <begin position="145"/>
        <end position="163"/>
    </location>
</feature>
<keyword evidence="1" id="KW-0812">Transmembrane</keyword>
<evidence type="ECO:0008006" key="4">
    <source>
        <dbReference type="Google" id="ProtNLM"/>
    </source>
</evidence>
<dbReference type="EMBL" id="CP136704">
    <property type="protein sequence ID" value="WOI34187.1"/>
    <property type="molecule type" value="Genomic_DNA"/>
</dbReference>
<accession>A0ABZ0HKY6</accession>
<dbReference type="Proteomes" id="UP001302666">
    <property type="component" value="Chromosome"/>
</dbReference>
<evidence type="ECO:0000313" key="3">
    <source>
        <dbReference type="Proteomes" id="UP001302666"/>
    </source>
</evidence>
<gene>
    <name evidence="2" type="ORF">R1T40_05500</name>
</gene>
<keyword evidence="3" id="KW-1185">Reference proteome</keyword>
<sequence>MDKLKTSSLQIELLFIGVQALIVLGVLFCPPLEATASSSIETILKLDAAIAPVGIVFVAICYSLGAAVDALGSLVKSTLESTKLFSVPSFDLIMKFRNQGLEKEDIYRRIFRSDFEQRLLRATGLNLLFFGCALPFIAPPYRQDTFLASICIFFGGLMLLAWARRLFRQLKRLRSLVASLG</sequence>
<organism evidence="2 3">
    <name type="scientific">Tritonibacter scottomollicae</name>
    <name type="common">Epibacterium scottomollicae</name>
    <dbReference type="NCBI Taxonomy" id="483013"/>
    <lineage>
        <taxon>Bacteria</taxon>
        <taxon>Pseudomonadati</taxon>
        <taxon>Pseudomonadota</taxon>
        <taxon>Alphaproteobacteria</taxon>
        <taxon>Rhodobacterales</taxon>
        <taxon>Paracoccaceae</taxon>
        <taxon>Tritonibacter</taxon>
    </lineage>
</organism>
<reference evidence="2 3" key="1">
    <citation type="submission" date="2023-10" db="EMBL/GenBank/DDBJ databases">
        <title>Eight complete genome sequences of bacteria isolated from laboratory stock of Giant Kelp gametophytes.</title>
        <authorList>
            <person name="Tolentino B."/>
            <person name="Nuzhdin S."/>
        </authorList>
    </citation>
    <scope>NUCLEOTIDE SEQUENCE [LARGE SCALE GENOMIC DNA]</scope>
    <source>
        <strain evidence="2 3">LC.270.F.C4</strain>
    </source>
</reference>
<protein>
    <recommendedName>
        <fullName evidence="4">Intracellular septation protein A</fullName>
    </recommendedName>
</protein>
<evidence type="ECO:0000313" key="2">
    <source>
        <dbReference type="EMBL" id="WOI34187.1"/>
    </source>
</evidence>
<feature type="transmembrane region" description="Helical" evidence="1">
    <location>
        <begin position="12"/>
        <end position="28"/>
    </location>
</feature>
<keyword evidence="1" id="KW-1133">Transmembrane helix</keyword>
<feature type="transmembrane region" description="Helical" evidence="1">
    <location>
        <begin position="48"/>
        <end position="75"/>
    </location>
</feature>